<accession>A0A5A8C467</accession>
<evidence type="ECO:0000256" key="2">
    <source>
        <dbReference type="ARBA" id="ARBA00023043"/>
    </source>
</evidence>
<dbReference type="PANTHER" id="PTHR24171:SF10">
    <property type="entry name" value="ANKYRIN REPEAT DOMAIN-CONTAINING PROTEIN 29-LIKE"/>
    <property type="match status" value="1"/>
</dbReference>
<dbReference type="Pfam" id="PF12796">
    <property type="entry name" value="Ank_2"/>
    <property type="match status" value="1"/>
</dbReference>
<keyword evidence="2 3" id="KW-0040">ANK repeat</keyword>
<feature type="repeat" description="ANK" evidence="3">
    <location>
        <begin position="61"/>
        <end position="93"/>
    </location>
</feature>
<sequence length="131" mass="14220">MSASEHGHAHVARLLLDRGADLKATNQDGAAALAMAADRSEVDTVRLLLDRGADLEAKDNDGATALMGAAARGHTDVVRLLLDRGADPEIRDKAGKSALDRCRSDTCKSALLGAERLQRWRRRRLLVAWLR</sequence>
<proteinExistence type="predicted"/>
<dbReference type="InterPro" id="IPR036770">
    <property type="entry name" value="Ankyrin_rpt-contain_sf"/>
</dbReference>
<reference evidence="4 5" key="1">
    <citation type="submission" date="2019-07" db="EMBL/GenBank/DDBJ databases">
        <title>Genomes of Cafeteria roenbergensis.</title>
        <authorList>
            <person name="Fischer M.G."/>
            <person name="Hackl T."/>
            <person name="Roman M."/>
        </authorList>
    </citation>
    <scope>NUCLEOTIDE SEQUENCE [LARGE SCALE GENOMIC DNA]</scope>
    <source>
        <strain evidence="4 5">Cflag</strain>
    </source>
</reference>
<evidence type="ECO:0000313" key="4">
    <source>
        <dbReference type="EMBL" id="KAA0146900.1"/>
    </source>
</evidence>
<dbReference type="SUPFAM" id="SSF48403">
    <property type="entry name" value="Ankyrin repeat"/>
    <property type="match status" value="1"/>
</dbReference>
<dbReference type="InterPro" id="IPR002110">
    <property type="entry name" value="Ankyrin_rpt"/>
</dbReference>
<feature type="repeat" description="ANK" evidence="3">
    <location>
        <begin position="28"/>
        <end position="60"/>
    </location>
</feature>
<dbReference type="PROSITE" id="PS50297">
    <property type="entry name" value="ANK_REP_REGION"/>
    <property type="match status" value="2"/>
</dbReference>
<keyword evidence="1" id="KW-0677">Repeat</keyword>
<evidence type="ECO:0000256" key="1">
    <source>
        <dbReference type="ARBA" id="ARBA00022737"/>
    </source>
</evidence>
<dbReference type="Proteomes" id="UP000325113">
    <property type="component" value="Unassembled WGS sequence"/>
</dbReference>
<feature type="repeat" description="ANK" evidence="3">
    <location>
        <begin position="1"/>
        <end position="27"/>
    </location>
</feature>
<dbReference type="AlphaFoldDB" id="A0A5A8C467"/>
<protein>
    <submittedName>
        <fullName evidence="4">Uncharacterized protein</fullName>
    </submittedName>
</protein>
<evidence type="ECO:0000256" key="3">
    <source>
        <dbReference type="PROSITE-ProRule" id="PRU00023"/>
    </source>
</evidence>
<comment type="caution">
    <text evidence="4">The sequence shown here is derived from an EMBL/GenBank/DDBJ whole genome shotgun (WGS) entry which is preliminary data.</text>
</comment>
<dbReference type="PROSITE" id="PS50088">
    <property type="entry name" value="ANK_REPEAT"/>
    <property type="match status" value="3"/>
</dbReference>
<gene>
    <name evidence="4" type="ORF">FNF31_07679</name>
</gene>
<evidence type="ECO:0000313" key="5">
    <source>
        <dbReference type="Proteomes" id="UP000325113"/>
    </source>
</evidence>
<dbReference type="PANTHER" id="PTHR24171">
    <property type="entry name" value="ANKYRIN REPEAT DOMAIN-CONTAINING PROTEIN 39-RELATED"/>
    <property type="match status" value="1"/>
</dbReference>
<dbReference type="Gene3D" id="1.25.40.20">
    <property type="entry name" value="Ankyrin repeat-containing domain"/>
    <property type="match status" value="1"/>
</dbReference>
<dbReference type="EMBL" id="VLTM01000175">
    <property type="protein sequence ID" value="KAA0146900.1"/>
    <property type="molecule type" value="Genomic_DNA"/>
</dbReference>
<organism evidence="4 5">
    <name type="scientific">Cafeteria roenbergensis</name>
    <name type="common">Marine flagellate</name>
    <dbReference type="NCBI Taxonomy" id="33653"/>
    <lineage>
        <taxon>Eukaryota</taxon>
        <taxon>Sar</taxon>
        <taxon>Stramenopiles</taxon>
        <taxon>Bigyra</taxon>
        <taxon>Opalozoa</taxon>
        <taxon>Bicosoecida</taxon>
        <taxon>Cafeteriaceae</taxon>
        <taxon>Cafeteria</taxon>
    </lineage>
</organism>
<dbReference type="SMART" id="SM00248">
    <property type="entry name" value="ANK"/>
    <property type="match status" value="3"/>
</dbReference>
<name>A0A5A8C467_CAFRO</name>